<sequence length="332" mass="37586">MLEIYPRTVFDIYNKIKMNYPKDVDDACEEIYKACKGLGTDEDSLVKILGPRSSRDRMLISLRYKEKFNKDLLELVRGETSGDFGFLLRLVVMTLPQAEAYILNKACKGVGTTENLIYPIIMGRPAAELEVLKKAYFEKYNEDLAVMLNGELSGDYKQVIMSALQSTVVEFKSSFHTKQKAEEDAQLLYKAGEGKWGTDEKSFVKILLSSPPEYVKMMDDAYKAKYGHGLVKAIHGEFSGAAKDALDYFVRITLEPFNLLAEAIEGAMKGIGTDEQSLSAFIVRYHKYQDKIDPIYREKYKISLRERVHGEVGGNYRDLLLHVIDAPVSHVA</sequence>
<accession>A0AAD5LT56</accession>
<evidence type="ECO:0008006" key="6">
    <source>
        <dbReference type="Google" id="ProtNLM"/>
    </source>
</evidence>
<dbReference type="SUPFAM" id="SSF47874">
    <property type="entry name" value="Annexin"/>
    <property type="match status" value="1"/>
</dbReference>
<keyword evidence="2" id="KW-0677">Repeat</keyword>
<dbReference type="SMART" id="SM00335">
    <property type="entry name" value="ANX"/>
    <property type="match status" value="4"/>
</dbReference>
<evidence type="ECO:0000313" key="5">
    <source>
        <dbReference type="Proteomes" id="UP001209570"/>
    </source>
</evidence>
<proteinExistence type="inferred from homology"/>
<dbReference type="PANTHER" id="PTHR10502">
    <property type="entry name" value="ANNEXIN"/>
    <property type="match status" value="1"/>
</dbReference>
<gene>
    <name evidence="4" type="ORF">P43SY_001943</name>
</gene>
<name>A0AAD5LT56_PYTIN</name>
<dbReference type="PANTHER" id="PTHR10502:SF102">
    <property type="entry name" value="ANNEXIN B11"/>
    <property type="match status" value="1"/>
</dbReference>
<dbReference type="Proteomes" id="UP001209570">
    <property type="component" value="Unassembled WGS sequence"/>
</dbReference>
<protein>
    <recommendedName>
        <fullName evidence="6">Annexin</fullName>
    </recommendedName>
</protein>
<dbReference type="InterPro" id="IPR001464">
    <property type="entry name" value="Annexin"/>
</dbReference>
<dbReference type="GO" id="GO:0001786">
    <property type="term" value="F:phosphatidylserine binding"/>
    <property type="evidence" value="ECO:0007669"/>
    <property type="project" value="TreeGrafter"/>
</dbReference>
<dbReference type="Gene3D" id="1.10.220.10">
    <property type="entry name" value="Annexin"/>
    <property type="match status" value="4"/>
</dbReference>
<evidence type="ECO:0000256" key="3">
    <source>
        <dbReference type="ARBA" id="ARBA00023216"/>
    </source>
</evidence>
<dbReference type="GO" id="GO:0005509">
    <property type="term" value="F:calcium ion binding"/>
    <property type="evidence" value="ECO:0007669"/>
    <property type="project" value="InterPro"/>
</dbReference>
<dbReference type="GO" id="GO:0005886">
    <property type="term" value="C:plasma membrane"/>
    <property type="evidence" value="ECO:0007669"/>
    <property type="project" value="TreeGrafter"/>
</dbReference>
<organism evidence="4 5">
    <name type="scientific">Pythium insidiosum</name>
    <name type="common">Pythiosis disease agent</name>
    <dbReference type="NCBI Taxonomy" id="114742"/>
    <lineage>
        <taxon>Eukaryota</taxon>
        <taxon>Sar</taxon>
        <taxon>Stramenopiles</taxon>
        <taxon>Oomycota</taxon>
        <taxon>Peronosporomycetes</taxon>
        <taxon>Pythiales</taxon>
        <taxon>Pythiaceae</taxon>
        <taxon>Pythium</taxon>
    </lineage>
</organism>
<dbReference type="PRINTS" id="PR00196">
    <property type="entry name" value="ANNEXIN"/>
</dbReference>
<dbReference type="EMBL" id="JAKCXM010000009">
    <property type="protein sequence ID" value="KAJ0408719.1"/>
    <property type="molecule type" value="Genomic_DNA"/>
</dbReference>
<evidence type="ECO:0000256" key="2">
    <source>
        <dbReference type="ARBA" id="ARBA00022737"/>
    </source>
</evidence>
<evidence type="ECO:0000256" key="1">
    <source>
        <dbReference type="ARBA" id="ARBA00007831"/>
    </source>
</evidence>
<dbReference type="GO" id="GO:0005737">
    <property type="term" value="C:cytoplasm"/>
    <property type="evidence" value="ECO:0007669"/>
    <property type="project" value="TreeGrafter"/>
</dbReference>
<keyword evidence="5" id="KW-1185">Reference proteome</keyword>
<dbReference type="PROSITE" id="PS51897">
    <property type="entry name" value="ANNEXIN_2"/>
    <property type="match status" value="3"/>
</dbReference>
<keyword evidence="3" id="KW-0041">Annexin</keyword>
<dbReference type="Pfam" id="PF00191">
    <property type="entry name" value="Annexin"/>
    <property type="match status" value="4"/>
</dbReference>
<dbReference type="GO" id="GO:0005544">
    <property type="term" value="F:calcium-dependent phospholipid binding"/>
    <property type="evidence" value="ECO:0007669"/>
    <property type="project" value="InterPro"/>
</dbReference>
<dbReference type="InterPro" id="IPR018502">
    <property type="entry name" value="Annexin_repeat"/>
</dbReference>
<comment type="caution">
    <text evidence="4">The sequence shown here is derived from an EMBL/GenBank/DDBJ whole genome shotgun (WGS) entry which is preliminary data.</text>
</comment>
<reference evidence="4" key="1">
    <citation type="submission" date="2021-12" db="EMBL/GenBank/DDBJ databases">
        <title>Prjna785345.</title>
        <authorList>
            <person name="Rujirawat T."/>
            <person name="Krajaejun T."/>
        </authorList>
    </citation>
    <scope>NUCLEOTIDE SEQUENCE</scope>
    <source>
        <strain evidence="4">Pi057C3</strain>
    </source>
</reference>
<evidence type="ECO:0000313" key="4">
    <source>
        <dbReference type="EMBL" id="KAJ0408719.1"/>
    </source>
</evidence>
<comment type="similarity">
    <text evidence="1">Belongs to the annexin family.</text>
</comment>
<dbReference type="AlphaFoldDB" id="A0AAD5LT56"/>
<dbReference type="InterPro" id="IPR037104">
    <property type="entry name" value="Annexin_sf"/>
</dbReference>